<feature type="domain" description="Malectin-like" evidence="2">
    <location>
        <begin position="80"/>
        <end position="254"/>
    </location>
</feature>
<dbReference type="GO" id="GO:0016020">
    <property type="term" value="C:membrane"/>
    <property type="evidence" value="ECO:0007669"/>
    <property type="project" value="UniProtKB-SubCell"/>
</dbReference>
<dbReference type="Proteomes" id="UP000287651">
    <property type="component" value="Unassembled WGS sequence"/>
</dbReference>
<evidence type="ECO:0000259" key="2">
    <source>
        <dbReference type="Pfam" id="PF12819"/>
    </source>
</evidence>
<dbReference type="EMBL" id="AMZH03001926">
    <property type="protein sequence ID" value="RRT77460.1"/>
    <property type="molecule type" value="Genomic_DNA"/>
</dbReference>
<evidence type="ECO:0000313" key="3">
    <source>
        <dbReference type="EMBL" id="RRT77460.1"/>
    </source>
</evidence>
<gene>
    <name evidence="3" type="ORF">B296_00021889</name>
</gene>
<dbReference type="InterPro" id="IPR024788">
    <property type="entry name" value="Malectin-like_Carb-bd_dom"/>
</dbReference>
<evidence type="ECO:0000313" key="4">
    <source>
        <dbReference type="Proteomes" id="UP000287651"/>
    </source>
</evidence>
<protein>
    <recommendedName>
        <fullName evidence="2">Malectin-like domain-containing protein</fullName>
    </recommendedName>
</protein>
<feature type="domain" description="Malectin-like" evidence="2">
    <location>
        <begin position="11"/>
        <end position="72"/>
    </location>
</feature>
<dbReference type="PANTHER" id="PTHR45631:SF181">
    <property type="entry name" value="RECEPTOR-LIKE PROTEIN 4"/>
    <property type="match status" value="1"/>
</dbReference>
<comment type="caution">
    <text evidence="3">The sequence shown here is derived from an EMBL/GenBank/DDBJ whole genome shotgun (WGS) entry which is preliminary data.</text>
</comment>
<accession>A0A427AMN7</accession>
<name>A0A427AMN7_ENSVE</name>
<dbReference type="AlphaFoldDB" id="A0A427AMN7"/>
<proteinExistence type="predicted"/>
<comment type="subcellular location">
    <subcellularLocation>
        <location evidence="1">Membrane</location>
        <topology evidence="1">Single-pass membrane protein</topology>
    </subcellularLocation>
</comment>
<reference evidence="3 4" key="1">
    <citation type="journal article" date="2014" name="Agronomy (Basel)">
        <title>A Draft Genome Sequence for Ensete ventricosum, the Drought-Tolerant Tree Against Hunger.</title>
        <authorList>
            <person name="Harrison J."/>
            <person name="Moore K.A."/>
            <person name="Paszkiewicz K."/>
            <person name="Jones T."/>
            <person name="Grant M."/>
            <person name="Ambacheew D."/>
            <person name="Muzemil S."/>
            <person name="Studholme D.J."/>
        </authorList>
    </citation>
    <scope>NUCLEOTIDE SEQUENCE [LARGE SCALE GENOMIC DNA]</scope>
</reference>
<dbReference type="Gene3D" id="2.60.120.430">
    <property type="entry name" value="Galactose-binding lectin"/>
    <property type="match status" value="1"/>
</dbReference>
<dbReference type="PANTHER" id="PTHR45631">
    <property type="entry name" value="OS07G0107800 PROTEIN-RELATED"/>
    <property type="match status" value="1"/>
</dbReference>
<organism evidence="3 4">
    <name type="scientific">Ensete ventricosum</name>
    <name type="common">Abyssinian banana</name>
    <name type="synonym">Musa ensete</name>
    <dbReference type="NCBI Taxonomy" id="4639"/>
    <lineage>
        <taxon>Eukaryota</taxon>
        <taxon>Viridiplantae</taxon>
        <taxon>Streptophyta</taxon>
        <taxon>Embryophyta</taxon>
        <taxon>Tracheophyta</taxon>
        <taxon>Spermatophyta</taxon>
        <taxon>Magnoliopsida</taxon>
        <taxon>Liliopsida</taxon>
        <taxon>Zingiberales</taxon>
        <taxon>Musaceae</taxon>
        <taxon>Ensete</taxon>
    </lineage>
</organism>
<evidence type="ECO:0000256" key="1">
    <source>
        <dbReference type="ARBA" id="ARBA00004167"/>
    </source>
</evidence>
<dbReference type="Pfam" id="PF12819">
    <property type="entry name" value="Malectin_like"/>
    <property type="match status" value="2"/>
</dbReference>
<sequence length="266" mass="29158">MFLGEPYEMRISCGAAEDVTTKPTNTLWKKDFGYTGGKQANATIPSFIEPQLKTLRYFPLSDGPENCYDIKDIPRGHYEGTVLRTAKRLTCGTGKPAFDEDYGGSHWGGDRFWLAISSNSDSGQSIPTEHSISMTSISPNFYPEKLYQSAIVGSDLQPDLSFEMEVEPNQNYSVWLHFSEIDPRIAGEGERTFDISINGDIAFENIDIIGMTGGSYAALVLNTTVEVSGKVLTIVLRGTNGSHAIINAIEVFEVISAESKTSADED</sequence>